<dbReference type="Pfam" id="PF00107">
    <property type="entry name" value="ADH_zinc_N"/>
    <property type="match status" value="1"/>
</dbReference>
<keyword evidence="4 6" id="KW-0862">Zinc</keyword>
<comment type="caution">
    <text evidence="9">The sequence shown here is derived from an EMBL/GenBank/DDBJ whole genome shotgun (WGS) entry which is preliminary data.</text>
</comment>
<dbReference type="InterPro" id="IPR020843">
    <property type="entry name" value="ER"/>
</dbReference>
<dbReference type="InterPro" id="IPR036291">
    <property type="entry name" value="NAD(P)-bd_dom_sf"/>
</dbReference>
<dbReference type="SMART" id="SM00829">
    <property type="entry name" value="PKS_ER"/>
    <property type="match status" value="1"/>
</dbReference>
<feature type="transmembrane region" description="Helical" evidence="7">
    <location>
        <begin position="187"/>
        <end position="207"/>
    </location>
</feature>
<dbReference type="Gene3D" id="3.40.50.720">
    <property type="entry name" value="NAD(P)-binding Rossmann-like Domain"/>
    <property type="match status" value="1"/>
</dbReference>
<evidence type="ECO:0000256" key="1">
    <source>
        <dbReference type="ARBA" id="ARBA00001947"/>
    </source>
</evidence>
<dbReference type="PANTHER" id="PTHR43161:SF23">
    <property type="entry name" value="(R,R)-BUTANEDIOL DEHYDROGENASE-RELATED"/>
    <property type="match status" value="1"/>
</dbReference>
<evidence type="ECO:0000256" key="6">
    <source>
        <dbReference type="RuleBase" id="RU361277"/>
    </source>
</evidence>
<dbReference type="InterPro" id="IPR011032">
    <property type="entry name" value="GroES-like_sf"/>
</dbReference>
<dbReference type="CDD" id="cd08233">
    <property type="entry name" value="butanediol_DH_like"/>
    <property type="match status" value="1"/>
</dbReference>
<evidence type="ECO:0000313" key="10">
    <source>
        <dbReference type="Proteomes" id="UP001610432"/>
    </source>
</evidence>
<keyword evidence="10" id="KW-1185">Reference proteome</keyword>
<evidence type="ECO:0000256" key="3">
    <source>
        <dbReference type="ARBA" id="ARBA00022723"/>
    </source>
</evidence>
<proteinExistence type="inferred from homology"/>
<protein>
    <submittedName>
        <fullName evidence="9">Chaperonin 10-like protein</fullName>
    </submittedName>
</protein>
<comment type="cofactor">
    <cofactor evidence="1 6">
        <name>Zn(2+)</name>
        <dbReference type="ChEBI" id="CHEBI:29105"/>
    </cofactor>
</comment>
<evidence type="ECO:0000256" key="5">
    <source>
        <dbReference type="ARBA" id="ARBA00023002"/>
    </source>
</evidence>
<evidence type="ECO:0000256" key="7">
    <source>
        <dbReference type="SAM" id="Phobius"/>
    </source>
</evidence>
<keyword evidence="7" id="KW-0472">Membrane</keyword>
<dbReference type="SUPFAM" id="SSF51735">
    <property type="entry name" value="NAD(P)-binding Rossmann-fold domains"/>
    <property type="match status" value="1"/>
</dbReference>
<feature type="domain" description="Enoyl reductase (ER)" evidence="8">
    <location>
        <begin position="11"/>
        <end position="369"/>
    </location>
</feature>
<dbReference type="Pfam" id="PF08240">
    <property type="entry name" value="ADH_N"/>
    <property type="match status" value="1"/>
</dbReference>
<dbReference type="Proteomes" id="UP001610432">
    <property type="component" value="Unassembled WGS sequence"/>
</dbReference>
<dbReference type="InterPro" id="IPR013154">
    <property type="entry name" value="ADH-like_N"/>
</dbReference>
<dbReference type="EMBL" id="JBFXLQ010000042">
    <property type="protein sequence ID" value="KAL2864264.1"/>
    <property type="molecule type" value="Genomic_DNA"/>
</dbReference>
<keyword evidence="3 6" id="KW-0479">Metal-binding</keyword>
<reference evidence="9 10" key="1">
    <citation type="submission" date="2024-07" db="EMBL/GenBank/DDBJ databases">
        <title>Section-level genome sequencing and comparative genomics of Aspergillus sections Usti and Cavernicolus.</title>
        <authorList>
            <consortium name="Lawrence Berkeley National Laboratory"/>
            <person name="Nybo J.L."/>
            <person name="Vesth T.C."/>
            <person name="Theobald S."/>
            <person name="Frisvad J.C."/>
            <person name="Larsen T.O."/>
            <person name="Kjaerboelling I."/>
            <person name="Rothschild-Mancinelli K."/>
            <person name="Lyhne E.K."/>
            <person name="Kogle M.E."/>
            <person name="Barry K."/>
            <person name="Clum A."/>
            <person name="Na H."/>
            <person name="Ledsgaard L."/>
            <person name="Lin J."/>
            <person name="Lipzen A."/>
            <person name="Kuo A."/>
            <person name="Riley R."/>
            <person name="Mondo S."/>
            <person name="Labutti K."/>
            <person name="Haridas S."/>
            <person name="Pangalinan J."/>
            <person name="Salamov A.A."/>
            <person name="Simmons B.A."/>
            <person name="Magnuson J.K."/>
            <person name="Chen J."/>
            <person name="Drula E."/>
            <person name="Henrissat B."/>
            <person name="Wiebenga A."/>
            <person name="Lubbers R.J."/>
            <person name="Gomes A.C."/>
            <person name="Macurrencykelacurrency M.R."/>
            <person name="Stajich J."/>
            <person name="Grigoriev I.V."/>
            <person name="Mortensen U.H."/>
            <person name="De Vries R.P."/>
            <person name="Baker S.E."/>
            <person name="Andersen M.R."/>
        </authorList>
    </citation>
    <scope>NUCLEOTIDE SEQUENCE [LARGE SCALE GENOMIC DNA]</scope>
    <source>
        <strain evidence="9 10">CBS 449.75</strain>
    </source>
</reference>
<evidence type="ECO:0000313" key="9">
    <source>
        <dbReference type="EMBL" id="KAL2864264.1"/>
    </source>
</evidence>
<evidence type="ECO:0000256" key="4">
    <source>
        <dbReference type="ARBA" id="ARBA00022833"/>
    </source>
</evidence>
<dbReference type="RefSeq" id="XP_070883243.1">
    <property type="nucleotide sequence ID" value="XM_071029905.1"/>
</dbReference>
<dbReference type="Gene3D" id="3.90.180.10">
    <property type="entry name" value="Medium-chain alcohol dehydrogenases, catalytic domain"/>
    <property type="match status" value="1"/>
</dbReference>
<gene>
    <name evidence="9" type="ORF">BJX67DRAFT_361666</name>
</gene>
<organism evidence="9 10">
    <name type="scientific">Aspergillus lucknowensis</name>
    <dbReference type="NCBI Taxonomy" id="176173"/>
    <lineage>
        <taxon>Eukaryota</taxon>
        <taxon>Fungi</taxon>
        <taxon>Dikarya</taxon>
        <taxon>Ascomycota</taxon>
        <taxon>Pezizomycotina</taxon>
        <taxon>Eurotiomycetes</taxon>
        <taxon>Eurotiomycetidae</taxon>
        <taxon>Eurotiales</taxon>
        <taxon>Aspergillaceae</taxon>
        <taxon>Aspergillus</taxon>
        <taxon>Aspergillus subgen. Nidulantes</taxon>
    </lineage>
</organism>
<comment type="similarity">
    <text evidence="2 6">Belongs to the zinc-containing alcohol dehydrogenase family.</text>
</comment>
<accession>A0ABR4LI85</accession>
<sequence length="379" mass="40417">MATVTALQYYGRKDVRLEQVPSLPCGPDEVRLQIAYCGICGSDIHEYLGGPIFPPKAGEKHPWTGHQLPVTLGHEMSGTIVEVGSGVSDPKLQVGARVAVNPAWTDRHYGLEPCTACELGMSNICKRYASYGLSAAGGGLATEIVVKHLSCIPLPDSVSLKVGALMEPLAVAWHCIRTSGFQKGQTALILGAGPIGLAILMLLRVWGAKTVVISEPTASRKRMANDFGADLVVDPTRFTAPKNGPDPVVIATQGAVHADGVDVAFDATGIQTTLDTAIAAVRPGGTVFNVAIHEKPLMINLNDLTLSERRLMGGICYTQDDFRDLLQALQKGGIPAEKLITSVVDLDDVVEKGLLELIRNKAAHVKILITPNRVRSVRL</sequence>
<evidence type="ECO:0000256" key="2">
    <source>
        <dbReference type="ARBA" id="ARBA00008072"/>
    </source>
</evidence>
<name>A0ABR4LI85_9EURO</name>
<dbReference type="PANTHER" id="PTHR43161">
    <property type="entry name" value="SORBITOL DEHYDROGENASE"/>
    <property type="match status" value="1"/>
</dbReference>
<dbReference type="InterPro" id="IPR013149">
    <property type="entry name" value="ADH-like_C"/>
</dbReference>
<keyword evidence="7" id="KW-0812">Transmembrane</keyword>
<dbReference type="SUPFAM" id="SSF50129">
    <property type="entry name" value="GroES-like"/>
    <property type="match status" value="1"/>
</dbReference>
<dbReference type="PROSITE" id="PS00059">
    <property type="entry name" value="ADH_ZINC"/>
    <property type="match status" value="1"/>
</dbReference>
<keyword evidence="5" id="KW-0560">Oxidoreductase</keyword>
<keyword evidence="7" id="KW-1133">Transmembrane helix</keyword>
<evidence type="ECO:0000259" key="8">
    <source>
        <dbReference type="SMART" id="SM00829"/>
    </source>
</evidence>
<dbReference type="InterPro" id="IPR002328">
    <property type="entry name" value="ADH_Zn_CS"/>
</dbReference>
<dbReference type="GeneID" id="98144977"/>